<sequence>MIQKPYETALEGLPSLCWPSRFTRAAPAERLLPRLSLPPVPYAPPMTAPSSPPPLQDEQRTAERLARQAGELLRVHLARGLTVEHKTGADDPVTAADKEASELILRGLSDAFPSDGLLSEEAADNPERLGRERVWIVDPIDGTKEFTTGSPDYCVSIGLAVGGEPTLGVVYAPATNELFSGVVAGGVQKNGAAAGFSPRTDYVVSVSDTEFKRELHRHNLPGMAPSGSIALKLARAAAGEVDVTFSMSPRSEWDIAAGHALVRAAGGDLRRRDGRTIRYNARRPHIEQGIIGGRLEAMGWLEGELEARRLPTAHLGLTPADPAWTVLTEADQVALREHPGVFVRHAGGRALALLVVGGDGAVERAEGDAFHLERLTRDVTRALGTLAQEARDRALPPARGIH</sequence>
<dbReference type="GO" id="GO:0046872">
    <property type="term" value="F:metal ion binding"/>
    <property type="evidence" value="ECO:0007669"/>
    <property type="project" value="UniProtKB-KW"/>
</dbReference>
<organism evidence="5 6">
    <name type="scientific">Deinococcus hopiensis KR-140</name>
    <dbReference type="NCBI Taxonomy" id="695939"/>
    <lineage>
        <taxon>Bacteria</taxon>
        <taxon>Thermotogati</taxon>
        <taxon>Deinococcota</taxon>
        <taxon>Deinococci</taxon>
        <taxon>Deinococcales</taxon>
        <taxon>Deinococcaceae</taxon>
        <taxon>Deinococcus</taxon>
    </lineage>
</organism>
<accession>A0A1W1VJW4</accession>
<dbReference type="CDD" id="cd01638">
    <property type="entry name" value="CysQ"/>
    <property type="match status" value="1"/>
</dbReference>
<keyword evidence="1 4" id="KW-0479">Metal-binding</keyword>
<feature type="binding site" evidence="4">
    <location>
        <position position="141"/>
    </location>
    <ligand>
        <name>Mg(2+)</name>
        <dbReference type="ChEBI" id="CHEBI:18420"/>
        <label>1</label>
        <note>catalytic</note>
    </ligand>
</feature>
<dbReference type="PROSITE" id="PS00629">
    <property type="entry name" value="IMP_1"/>
    <property type="match status" value="1"/>
</dbReference>
<evidence type="ECO:0000256" key="1">
    <source>
        <dbReference type="ARBA" id="ARBA00022723"/>
    </source>
</evidence>
<keyword evidence="3 4" id="KW-0460">Magnesium</keyword>
<keyword evidence="2" id="KW-0378">Hydrolase</keyword>
<gene>
    <name evidence="5" type="ORF">SAMN00790413_02067</name>
</gene>
<dbReference type="PANTHER" id="PTHR20854">
    <property type="entry name" value="INOSITOL MONOPHOSPHATASE"/>
    <property type="match status" value="1"/>
</dbReference>
<dbReference type="Gene3D" id="3.40.190.80">
    <property type="match status" value="1"/>
</dbReference>
<dbReference type="GO" id="GO:0006020">
    <property type="term" value="P:inositol metabolic process"/>
    <property type="evidence" value="ECO:0007669"/>
    <property type="project" value="TreeGrafter"/>
</dbReference>
<dbReference type="STRING" id="695939.SAMN00790413_02067"/>
<proteinExistence type="predicted"/>
<comment type="cofactor">
    <cofactor evidence="4">
        <name>Mg(2+)</name>
        <dbReference type="ChEBI" id="CHEBI:18420"/>
    </cofactor>
</comment>
<dbReference type="InterPro" id="IPR000760">
    <property type="entry name" value="Inositol_monophosphatase-like"/>
</dbReference>
<reference evidence="5 6" key="1">
    <citation type="submission" date="2017-04" db="EMBL/GenBank/DDBJ databases">
        <authorList>
            <person name="Afonso C.L."/>
            <person name="Miller P.J."/>
            <person name="Scott M.A."/>
            <person name="Spackman E."/>
            <person name="Goraichik I."/>
            <person name="Dimitrov K.M."/>
            <person name="Suarez D.L."/>
            <person name="Swayne D.E."/>
        </authorList>
    </citation>
    <scope>NUCLEOTIDE SEQUENCE [LARGE SCALE GENOMIC DNA]</scope>
    <source>
        <strain evidence="5 6">KR-140</strain>
    </source>
</reference>
<dbReference type="SUPFAM" id="SSF56655">
    <property type="entry name" value="Carbohydrate phosphatase"/>
    <property type="match status" value="1"/>
</dbReference>
<dbReference type="GO" id="GO:0046854">
    <property type="term" value="P:phosphatidylinositol phosphate biosynthetic process"/>
    <property type="evidence" value="ECO:0007669"/>
    <property type="project" value="InterPro"/>
</dbReference>
<dbReference type="Gene3D" id="3.30.540.10">
    <property type="entry name" value="Fructose-1,6-Bisphosphatase, subunit A, domain 1"/>
    <property type="match status" value="1"/>
</dbReference>
<feature type="binding site" evidence="4">
    <location>
        <position position="120"/>
    </location>
    <ligand>
        <name>Mg(2+)</name>
        <dbReference type="ChEBI" id="CHEBI:18420"/>
        <label>1</label>
        <note>catalytic</note>
    </ligand>
</feature>
<dbReference type="GO" id="GO:0008934">
    <property type="term" value="F:inositol monophosphate 1-phosphatase activity"/>
    <property type="evidence" value="ECO:0007669"/>
    <property type="project" value="TreeGrafter"/>
</dbReference>
<dbReference type="InterPro" id="IPR020550">
    <property type="entry name" value="Inositol_monophosphatase_CS"/>
</dbReference>
<dbReference type="PROSITE" id="PS00630">
    <property type="entry name" value="IMP_2"/>
    <property type="match status" value="1"/>
</dbReference>
<evidence type="ECO:0000256" key="3">
    <source>
        <dbReference type="ARBA" id="ARBA00022842"/>
    </source>
</evidence>
<dbReference type="PANTHER" id="PTHR20854:SF4">
    <property type="entry name" value="INOSITOL-1-MONOPHOSPHATASE-RELATED"/>
    <property type="match status" value="1"/>
</dbReference>
<feature type="binding site" evidence="4">
    <location>
        <position position="254"/>
    </location>
    <ligand>
        <name>Mg(2+)</name>
        <dbReference type="ChEBI" id="CHEBI:18420"/>
        <label>1</label>
        <note>catalytic</note>
    </ligand>
</feature>
<protein>
    <submittedName>
        <fullName evidence="5">3'(2'),5'-bisphosphate nucleotidase</fullName>
    </submittedName>
</protein>
<dbReference type="InterPro" id="IPR020583">
    <property type="entry name" value="Inositol_monoP_metal-BS"/>
</dbReference>
<evidence type="ECO:0000313" key="6">
    <source>
        <dbReference type="Proteomes" id="UP000192582"/>
    </source>
</evidence>
<feature type="binding site" evidence="4">
    <location>
        <position position="140"/>
    </location>
    <ligand>
        <name>Mg(2+)</name>
        <dbReference type="ChEBI" id="CHEBI:18420"/>
        <label>1</label>
        <note>catalytic</note>
    </ligand>
</feature>
<dbReference type="Proteomes" id="UP000192582">
    <property type="component" value="Unassembled WGS sequence"/>
</dbReference>
<dbReference type="GO" id="GO:0007165">
    <property type="term" value="P:signal transduction"/>
    <property type="evidence" value="ECO:0007669"/>
    <property type="project" value="TreeGrafter"/>
</dbReference>
<dbReference type="Pfam" id="PF00459">
    <property type="entry name" value="Inositol_P"/>
    <property type="match status" value="1"/>
</dbReference>
<dbReference type="AlphaFoldDB" id="A0A1W1VJW4"/>
<dbReference type="PRINTS" id="PR00377">
    <property type="entry name" value="IMPHPHTASES"/>
</dbReference>
<evidence type="ECO:0000313" key="5">
    <source>
        <dbReference type="EMBL" id="SMB93665.1"/>
    </source>
</evidence>
<feature type="binding site" evidence="4">
    <location>
        <position position="138"/>
    </location>
    <ligand>
        <name>Mg(2+)</name>
        <dbReference type="ChEBI" id="CHEBI:18420"/>
        <label>1</label>
        <note>catalytic</note>
    </ligand>
</feature>
<dbReference type="EMBL" id="FWWU01000009">
    <property type="protein sequence ID" value="SMB93665.1"/>
    <property type="molecule type" value="Genomic_DNA"/>
</dbReference>
<keyword evidence="6" id="KW-1185">Reference proteome</keyword>
<evidence type="ECO:0000256" key="2">
    <source>
        <dbReference type="ARBA" id="ARBA00022801"/>
    </source>
</evidence>
<evidence type="ECO:0000256" key="4">
    <source>
        <dbReference type="PIRSR" id="PIRSR600760-2"/>
    </source>
</evidence>
<name>A0A1W1VJW4_9DEIO</name>